<accession>A0ABM1KLI6</accession>
<dbReference type="InterPro" id="IPR000768">
    <property type="entry name" value="ART"/>
</dbReference>
<dbReference type="GeneID" id="107117056"/>
<dbReference type="PRINTS" id="PR00970">
    <property type="entry name" value="RIBTRNSFRASE"/>
</dbReference>
<protein>
    <recommendedName>
        <fullName evidence="10">NAD(P)(+)--arginine ADP-ribosyltransferase</fullName>
        <ecNumber evidence="10">2.4.2.31</ecNumber>
    </recommendedName>
    <alternativeName>
        <fullName evidence="10">Mono(ADP-ribosyl)transferase</fullName>
    </alternativeName>
</protein>
<organism evidence="11 12">
    <name type="scientific">Gekko japonicus</name>
    <name type="common">Schlegel's Japanese gecko</name>
    <dbReference type="NCBI Taxonomy" id="146911"/>
    <lineage>
        <taxon>Eukaryota</taxon>
        <taxon>Metazoa</taxon>
        <taxon>Chordata</taxon>
        <taxon>Craniata</taxon>
        <taxon>Vertebrata</taxon>
        <taxon>Euteleostomi</taxon>
        <taxon>Lepidosauria</taxon>
        <taxon>Squamata</taxon>
        <taxon>Bifurcata</taxon>
        <taxon>Gekkota</taxon>
        <taxon>Gekkonidae</taxon>
        <taxon>Gekkoninae</taxon>
        <taxon>Gekko</taxon>
    </lineage>
</organism>
<keyword evidence="5 10" id="KW-0732">Signal</keyword>
<evidence type="ECO:0000313" key="12">
    <source>
        <dbReference type="RefSeq" id="XP_015274573.1"/>
    </source>
</evidence>
<dbReference type="EC" id="2.4.2.31" evidence="10"/>
<evidence type="ECO:0000256" key="9">
    <source>
        <dbReference type="ARBA" id="ARBA00047597"/>
    </source>
</evidence>
<dbReference type="Pfam" id="PF01129">
    <property type="entry name" value="ART"/>
    <property type="match status" value="1"/>
</dbReference>
<feature type="chain" id="PRO_5045000499" description="NAD(P)(+)--arginine ADP-ribosyltransferase" evidence="10">
    <location>
        <begin position="23"/>
        <end position="259"/>
    </location>
</feature>
<name>A0ABM1KLI6_GEKJA</name>
<keyword evidence="6 10" id="KW-0521">NADP</keyword>
<keyword evidence="8" id="KW-1015">Disulfide bond</keyword>
<dbReference type="RefSeq" id="XP_015274573.1">
    <property type="nucleotide sequence ID" value="XM_015419087.1"/>
</dbReference>
<evidence type="ECO:0000256" key="8">
    <source>
        <dbReference type="ARBA" id="ARBA00023157"/>
    </source>
</evidence>
<dbReference type="InterPro" id="IPR050999">
    <property type="entry name" value="ADP-ribosyltransferase_ARG"/>
</dbReference>
<keyword evidence="11" id="KW-1185">Reference proteome</keyword>
<feature type="non-terminal residue" evidence="12">
    <location>
        <position position="259"/>
    </location>
</feature>
<dbReference type="PANTHER" id="PTHR10339:SF19">
    <property type="entry name" value="GPI-LINKED NAD(P)(+)--ARGININE ADP-RIBOSYLTRANSFERASE 1"/>
    <property type="match status" value="1"/>
</dbReference>
<proteinExistence type="inferred from homology"/>
<evidence type="ECO:0000256" key="10">
    <source>
        <dbReference type="RuleBase" id="RU361228"/>
    </source>
</evidence>
<evidence type="ECO:0000256" key="1">
    <source>
        <dbReference type="ARBA" id="ARBA00009558"/>
    </source>
</evidence>
<evidence type="ECO:0000256" key="2">
    <source>
        <dbReference type="ARBA" id="ARBA00022676"/>
    </source>
</evidence>
<dbReference type="Gene3D" id="3.90.176.10">
    <property type="entry name" value="Toxin ADP-ribosyltransferase, Chain A, domain 1"/>
    <property type="match status" value="1"/>
</dbReference>
<keyword evidence="3 10" id="KW-0808">Transferase</keyword>
<reference evidence="12" key="1">
    <citation type="submission" date="2025-08" db="UniProtKB">
        <authorList>
            <consortium name="RefSeq"/>
        </authorList>
    </citation>
    <scope>IDENTIFICATION</scope>
</reference>
<sequence length="259" mass="29654">MPPPRMVLVLYLMGFFSGELQGFSVVSAWMQDFPLDMATTSFDDQYNGCVDEMEDKLGELQRSEFANKTYANVWGHATATWNKKKPADLEREYGIAVVAYTESKGSLFRDLNEAVRKAGQSKDYYLKNFKFKSFHYLLTRALQVLWTDSNGKCYTTYRGVGSTRFITERSKKVRFGCFASSSLNKYIATGFGDDTFFTIRTCYGAYIKEFSVFPGEEEVLIPPYELFRVEDFVKEPSGKIHIKLTSVGKFSNYNCVYAK</sequence>
<dbReference type="PANTHER" id="PTHR10339">
    <property type="entry name" value="ADP-RIBOSYLTRANSFERASE"/>
    <property type="match status" value="1"/>
</dbReference>
<keyword evidence="4" id="KW-0548">Nucleotidyltransferase</keyword>
<evidence type="ECO:0000256" key="3">
    <source>
        <dbReference type="ARBA" id="ARBA00022679"/>
    </source>
</evidence>
<dbReference type="PROSITE" id="PS01291">
    <property type="entry name" value="ART"/>
    <property type="match status" value="1"/>
</dbReference>
<dbReference type="PROSITE" id="PS51996">
    <property type="entry name" value="TR_MART"/>
    <property type="match status" value="1"/>
</dbReference>
<evidence type="ECO:0000256" key="5">
    <source>
        <dbReference type="ARBA" id="ARBA00022729"/>
    </source>
</evidence>
<evidence type="ECO:0000256" key="7">
    <source>
        <dbReference type="ARBA" id="ARBA00023027"/>
    </source>
</evidence>
<comment type="similarity">
    <text evidence="1 10">Belongs to the Arg-specific ADP-ribosyltransferase family.</text>
</comment>
<gene>
    <name evidence="12" type="primary">LOC107117056</name>
</gene>
<keyword evidence="2 10" id="KW-0328">Glycosyltransferase</keyword>
<evidence type="ECO:0000313" key="11">
    <source>
        <dbReference type="Proteomes" id="UP000694871"/>
    </source>
</evidence>
<dbReference type="SUPFAM" id="SSF56399">
    <property type="entry name" value="ADP-ribosylation"/>
    <property type="match status" value="1"/>
</dbReference>
<feature type="signal peptide" evidence="10">
    <location>
        <begin position="1"/>
        <end position="22"/>
    </location>
</feature>
<evidence type="ECO:0000256" key="4">
    <source>
        <dbReference type="ARBA" id="ARBA00022695"/>
    </source>
</evidence>
<keyword evidence="7 10" id="KW-0520">NAD</keyword>
<comment type="catalytic activity">
    <reaction evidence="9 10">
        <text>L-arginyl-[protein] + NAD(+) = N(omega)-(ADP-D-ribosyl)-L-arginyl-[protein] + nicotinamide + H(+)</text>
        <dbReference type="Rhea" id="RHEA:19149"/>
        <dbReference type="Rhea" id="RHEA-COMP:10532"/>
        <dbReference type="Rhea" id="RHEA-COMP:15087"/>
        <dbReference type="ChEBI" id="CHEBI:15378"/>
        <dbReference type="ChEBI" id="CHEBI:17154"/>
        <dbReference type="ChEBI" id="CHEBI:29965"/>
        <dbReference type="ChEBI" id="CHEBI:57540"/>
        <dbReference type="ChEBI" id="CHEBI:142554"/>
        <dbReference type="EC" id="2.4.2.31"/>
    </reaction>
</comment>
<evidence type="ECO:0000256" key="6">
    <source>
        <dbReference type="ARBA" id="ARBA00022857"/>
    </source>
</evidence>
<dbReference type="Proteomes" id="UP000694871">
    <property type="component" value="Unplaced"/>
</dbReference>